<keyword evidence="2" id="KW-0808">Transferase</keyword>
<organism evidence="2 3">
    <name type="scientific">Parasporobacterium paucivorans DSM 15970</name>
    <dbReference type="NCBI Taxonomy" id="1122934"/>
    <lineage>
        <taxon>Bacteria</taxon>
        <taxon>Bacillati</taxon>
        <taxon>Bacillota</taxon>
        <taxon>Clostridia</taxon>
        <taxon>Lachnospirales</taxon>
        <taxon>Lachnospiraceae</taxon>
        <taxon>Parasporobacterium</taxon>
    </lineage>
</organism>
<keyword evidence="3" id="KW-1185">Reference proteome</keyword>
<proteinExistence type="predicted"/>
<dbReference type="InterPro" id="IPR036527">
    <property type="entry name" value="SCP2_sterol-bd_dom_sf"/>
</dbReference>
<dbReference type="STRING" id="1122934.SAMN02745691_01171"/>
<dbReference type="PANTHER" id="PTHR37817">
    <property type="entry name" value="N-ACETYLTRANSFERASE EIS"/>
    <property type="match status" value="1"/>
</dbReference>
<sequence>MIRYLQESEKRLSRPLYEEVFGDTEKFTDFYYNTRVGGNAILADMQDGSVVSMLHRCPRSLTINGKEVESEYVFAVATSLEHRRSGRMGALMRRALCDMNSAGLPLAYLAPVDYKVYLPYGFACVYSAYGCMEKNKYVEATGYNLVAAQEADIEELVGFSDKLLHENLRMYSSRNFEYYSNMIQQLEAENGFLAILKNNQGICAYGYLSNDESLQISEFVCLPMARDAYISAVCNRMGCHEIRINGVLFPWDGCEDQPKVMARVIRPEALTSYIRTKEKINLCLKLNDPVIRENNNTFIIKSDAFSCSIRKSASSPDLEMDIETFSKWLTTGLAMDGLPDLVGNKGVFLNEIV</sequence>
<evidence type="ECO:0000313" key="2">
    <source>
        <dbReference type="EMBL" id="SHI99928.1"/>
    </source>
</evidence>
<accession>A0A1M6FQ86</accession>
<dbReference type="AlphaFoldDB" id="A0A1M6FQ86"/>
<dbReference type="GO" id="GO:0030649">
    <property type="term" value="P:aminoglycoside antibiotic catabolic process"/>
    <property type="evidence" value="ECO:0007669"/>
    <property type="project" value="TreeGrafter"/>
</dbReference>
<dbReference type="Proteomes" id="UP000184342">
    <property type="component" value="Unassembled WGS sequence"/>
</dbReference>
<dbReference type="InterPro" id="IPR016181">
    <property type="entry name" value="Acyl_CoA_acyltransferase"/>
</dbReference>
<feature type="domain" description="Enhanced intracellular survival protein" evidence="1">
    <location>
        <begin position="269"/>
        <end position="335"/>
    </location>
</feature>
<evidence type="ECO:0000313" key="3">
    <source>
        <dbReference type="Proteomes" id="UP000184342"/>
    </source>
</evidence>
<dbReference type="SUPFAM" id="SSF55729">
    <property type="entry name" value="Acyl-CoA N-acyltransferases (Nat)"/>
    <property type="match status" value="1"/>
</dbReference>
<dbReference type="GO" id="GO:0034069">
    <property type="term" value="F:aminoglycoside N-acetyltransferase activity"/>
    <property type="evidence" value="ECO:0007669"/>
    <property type="project" value="TreeGrafter"/>
</dbReference>
<dbReference type="PANTHER" id="PTHR37817:SF1">
    <property type="entry name" value="N-ACETYLTRANSFERASE EIS"/>
    <property type="match status" value="1"/>
</dbReference>
<dbReference type="Gene3D" id="3.30.1050.10">
    <property type="entry name" value="SCP2 sterol-binding domain"/>
    <property type="match status" value="1"/>
</dbReference>
<dbReference type="EMBL" id="FQYT01000010">
    <property type="protein sequence ID" value="SHI99928.1"/>
    <property type="molecule type" value="Genomic_DNA"/>
</dbReference>
<protein>
    <submittedName>
        <fullName evidence="2">Predicted acetyltransferase</fullName>
    </submittedName>
</protein>
<dbReference type="InterPro" id="IPR025559">
    <property type="entry name" value="Eis_dom"/>
</dbReference>
<dbReference type="OrthoDB" id="2063981at2"/>
<dbReference type="Pfam" id="PF13530">
    <property type="entry name" value="SCP2_2"/>
    <property type="match status" value="1"/>
</dbReference>
<dbReference type="Gene3D" id="3.40.630.30">
    <property type="match status" value="1"/>
</dbReference>
<dbReference type="RefSeq" id="WP_073993425.1">
    <property type="nucleotide sequence ID" value="NZ_FQYT01000010.1"/>
</dbReference>
<evidence type="ECO:0000259" key="1">
    <source>
        <dbReference type="Pfam" id="PF13530"/>
    </source>
</evidence>
<gene>
    <name evidence="2" type="ORF">SAMN02745691_01171</name>
</gene>
<reference evidence="2 3" key="1">
    <citation type="submission" date="2016-11" db="EMBL/GenBank/DDBJ databases">
        <authorList>
            <person name="Jaros S."/>
            <person name="Januszkiewicz K."/>
            <person name="Wedrychowicz H."/>
        </authorList>
    </citation>
    <scope>NUCLEOTIDE SEQUENCE [LARGE SCALE GENOMIC DNA]</scope>
    <source>
        <strain evidence="2 3">DSM 15970</strain>
    </source>
</reference>
<dbReference type="SUPFAM" id="SSF55718">
    <property type="entry name" value="SCP-like"/>
    <property type="match status" value="1"/>
</dbReference>
<name>A0A1M6FQ86_9FIRM</name>
<dbReference type="Pfam" id="PF13527">
    <property type="entry name" value="Acetyltransf_9"/>
    <property type="match status" value="1"/>
</dbReference>
<dbReference type="InterPro" id="IPR051554">
    <property type="entry name" value="Acetyltransferase_Eis"/>
</dbReference>